<evidence type="ECO:0000313" key="3">
    <source>
        <dbReference type="EMBL" id="CAA9268452.1"/>
    </source>
</evidence>
<organism evidence="3">
    <name type="scientific">uncultured Acidimicrobiales bacterium</name>
    <dbReference type="NCBI Taxonomy" id="310071"/>
    <lineage>
        <taxon>Bacteria</taxon>
        <taxon>Bacillati</taxon>
        <taxon>Actinomycetota</taxon>
        <taxon>Acidimicrobiia</taxon>
        <taxon>Acidimicrobiales</taxon>
        <taxon>environmental samples</taxon>
    </lineage>
</organism>
<feature type="region of interest" description="Disordered" evidence="1">
    <location>
        <begin position="135"/>
        <end position="169"/>
    </location>
</feature>
<reference evidence="3" key="1">
    <citation type="submission" date="2020-02" db="EMBL/GenBank/DDBJ databases">
        <authorList>
            <person name="Meier V. D."/>
        </authorList>
    </citation>
    <scope>NUCLEOTIDE SEQUENCE</scope>
    <source>
        <strain evidence="3">AVDCRST_MAG50</strain>
    </source>
</reference>
<dbReference type="EMBL" id="CADCTF010000154">
    <property type="protein sequence ID" value="CAA9268452.1"/>
    <property type="molecule type" value="Genomic_DNA"/>
</dbReference>
<evidence type="ECO:0000256" key="1">
    <source>
        <dbReference type="SAM" id="MobiDB-lite"/>
    </source>
</evidence>
<dbReference type="Pfam" id="PF09350">
    <property type="entry name" value="DJC28_CD"/>
    <property type="match status" value="1"/>
</dbReference>
<gene>
    <name evidence="3" type="ORF">AVDCRST_MAG50-3276</name>
</gene>
<accession>A0A6J4J286</accession>
<protein>
    <recommendedName>
        <fullName evidence="2">DnaJ homologue subfamily C member 28 conserved domain-containing protein</fullName>
    </recommendedName>
</protein>
<feature type="compositionally biased region" description="Polar residues" evidence="1">
    <location>
        <begin position="139"/>
        <end position="153"/>
    </location>
</feature>
<sequence>MTARKPANRSYSDWIEDQIREAQERGEFDDLPGKGKPLKGLDGPQDDLWWVKQWLAREGVSYLPVPLALRLEAEKLVDGLDRLSSEQSVRKALDELNGRIRHANRMPAIDGPPTTLMPLDVEQLVERWRSGRATMGNEPLSTAETPDAANTPSDVDARTATPRRWWRRR</sequence>
<name>A0A6J4J286_9ACTN</name>
<feature type="domain" description="DnaJ homologue subfamily C member 28 conserved" evidence="2">
    <location>
        <begin position="14"/>
        <end position="78"/>
    </location>
</feature>
<proteinExistence type="predicted"/>
<dbReference type="InterPro" id="IPR018961">
    <property type="entry name" value="DnaJ_homolog_subfam-C_membr-28"/>
</dbReference>
<dbReference type="AlphaFoldDB" id="A0A6J4J286"/>
<evidence type="ECO:0000259" key="2">
    <source>
        <dbReference type="Pfam" id="PF09350"/>
    </source>
</evidence>